<organism evidence="7 8">
    <name type="scientific">Mycolicibacter senuensis</name>
    <dbReference type="NCBI Taxonomy" id="386913"/>
    <lineage>
        <taxon>Bacteria</taxon>
        <taxon>Bacillati</taxon>
        <taxon>Actinomycetota</taxon>
        <taxon>Actinomycetes</taxon>
        <taxon>Mycobacteriales</taxon>
        <taxon>Mycobacteriaceae</taxon>
        <taxon>Mycolicibacter</taxon>
    </lineage>
</organism>
<dbReference type="InterPro" id="IPR036250">
    <property type="entry name" value="AcylCo_DH-like_C"/>
</dbReference>
<dbReference type="RefSeq" id="WP_085088427.1">
    <property type="nucleotide sequence ID" value="NZ_BLKV01000001.1"/>
</dbReference>
<evidence type="ECO:0008006" key="9">
    <source>
        <dbReference type="Google" id="ProtNLM"/>
    </source>
</evidence>
<dbReference type="Gene3D" id="2.40.110.20">
    <property type="match status" value="1"/>
</dbReference>
<keyword evidence="2 4" id="KW-0285">Flavoprotein</keyword>
<feature type="domain" description="Acyl-CoA dehydrogenase/oxidase C-terminal" evidence="5">
    <location>
        <begin position="197"/>
        <end position="345"/>
    </location>
</feature>
<dbReference type="Gene3D" id="1.20.140.10">
    <property type="entry name" value="Butyryl-CoA Dehydrogenase, subunit A, domain 3"/>
    <property type="match status" value="1"/>
</dbReference>
<proteinExistence type="inferred from homology"/>
<dbReference type="GO" id="GO:0003995">
    <property type="term" value="F:acyl-CoA dehydrogenase activity"/>
    <property type="evidence" value="ECO:0007669"/>
    <property type="project" value="TreeGrafter"/>
</dbReference>
<dbReference type="SUPFAM" id="SSF47203">
    <property type="entry name" value="Acyl-CoA dehydrogenase C-terminal domain-like"/>
    <property type="match status" value="1"/>
</dbReference>
<keyword evidence="8" id="KW-1185">Reference proteome</keyword>
<evidence type="ECO:0000256" key="2">
    <source>
        <dbReference type="ARBA" id="ARBA00022630"/>
    </source>
</evidence>
<dbReference type="PANTHER" id="PTHR42707:SF2">
    <property type="entry name" value="ACD11 DEHYDROGENASE"/>
    <property type="match status" value="1"/>
</dbReference>
<dbReference type="PANTHER" id="PTHR42707">
    <property type="entry name" value="ACYL-COA DEHYDROGENASE"/>
    <property type="match status" value="1"/>
</dbReference>
<keyword evidence="4" id="KW-0560">Oxidoreductase</keyword>
<dbReference type="InterPro" id="IPR009075">
    <property type="entry name" value="AcylCo_DH/oxidase_C"/>
</dbReference>
<dbReference type="AlphaFoldDB" id="A0A7I9XMU9"/>
<dbReference type="Pfam" id="PF00441">
    <property type="entry name" value="Acyl-CoA_dh_1"/>
    <property type="match status" value="1"/>
</dbReference>
<evidence type="ECO:0000313" key="7">
    <source>
        <dbReference type="EMBL" id="GFG70756.1"/>
    </source>
</evidence>
<dbReference type="Pfam" id="PF02770">
    <property type="entry name" value="Acyl-CoA_dh_M"/>
    <property type="match status" value="1"/>
</dbReference>
<gene>
    <name evidence="7" type="ORF">MSEN_24760</name>
</gene>
<protein>
    <recommendedName>
        <fullName evidence="9">Acyl-CoA dehydrogenase</fullName>
    </recommendedName>
</protein>
<dbReference type="OrthoDB" id="9771038at2"/>
<feature type="domain" description="Acyl-CoA oxidase/dehydrogenase middle" evidence="6">
    <location>
        <begin position="86"/>
        <end position="185"/>
    </location>
</feature>
<evidence type="ECO:0000256" key="1">
    <source>
        <dbReference type="ARBA" id="ARBA00009347"/>
    </source>
</evidence>
<evidence type="ECO:0000259" key="5">
    <source>
        <dbReference type="Pfam" id="PF00441"/>
    </source>
</evidence>
<evidence type="ECO:0000256" key="3">
    <source>
        <dbReference type="ARBA" id="ARBA00022827"/>
    </source>
</evidence>
<evidence type="ECO:0000259" key="6">
    <source>
        <dbReference type="Pfam" id="PF02770"/>
    </source>
</evidence>
<reference evidence="7 8" key="1">
    <citation type="journal article" date="2019" name="Emerg. Microbes Infect.">
        <title>Comprehensive subspecies identification of 175 nontuberculous mycobacteria species based on 7547 genomic profiles.</title>
        <authorList>
            <person name="Matsumoto Y."/>
            <person name="Kinjo T."/>
            <person name="Motooka D."/>
            <person name="Nabeya D."/>
            <person name="Jung N."/>
            <person name="Uechi K."/>
            <person name="Horii T."/>
            <person name="Iida T."/>
            <person name="Fujita J."/>
            <person name="Nakamura S."/>
        </authorList>
    </citation>
    <scope>NUCLEOTIDE SEQUENCE [LARGE SCALE GENOMIC DNA]</scope>
    <source>
        <strain evidence="7 8">JCM 16017</strain>
    </source>
</reference>
<dbReference type="InterPro" id="IPR052904">
    <property type="entry name" value="Acyl-CoA_dehydrogenase-like"/>
</dbReference>
<name>A0A7I9XMU9_9MYCO</name>
<dbReference type="InterPro" id="IPR009100">
    <property type="entry name" value="AcylCoA_DH/oxidase_NM_dom_sf"/>
</dbReference>
<evidence type="ECO:0000256" key="4">
    <source>
        <dbReference type="RuleBase" id="RU362125"/>
    </source>
</evidence>
<dbReference type="Proteomes" id="UP000465263">
    <property type="component" value="Unassembled WGS sequence"/>
</dbReference>
<dbReference type="InterPro" id="IPR006091">
    <property type="entry name" value="Acyl-CoA_Oxase/DH_mid-dom"/>
</dbReference>
<evidence type="ECO:0000313" key="8">
    <source>
        <dbReference type="Proteomes" id="UP000465263"/>
    </source>
</evidence>
<keyword evidence="3 4" id="KW-0274">FAD</keyword>
<sequence>MIRIVLGFGVVRAAHLPGWRGLERPVSKTLLLLMFYELFQSDLAITGCPIGAISGLAGTLKRHDPQLAERFVPGLCDETGKHLTAAMFLSEKAGGSDVGANETIAVATGDGTWRLFGEKWFASCPHSDLALVSARPEGAGPGSRGLGFFLVPRTTPDGERNAIRIHRLKDKFASRSMATGEVGLDGAFAWPVGDISQGMKQALDFVNMNRAGVVAACAGAMRRGVFEALEYSRHRIAFGRPLIEQPLMCDMLAELVVDSVAGLSSLVYLGEILDRAETGDTTAASLARVLTGLFKMDSCERARRHASDAAEVRGANGLVEDWPDARMIRDVHYHSIGEGPANVMALSTLGAIAGGHAAAFFADVTTRAENAYGSIPLAPLAAFILDESHRVAADIAALAGIDPDAAQLGARRLTRRMAEIAIGARLLEEARAQADENGSGRLTWIAARYIARVGGGEVIRAVADDPGWLPHAEALLEGRHVPLHVGEQAATLVADALRQVRRTQPAD</sequence>
<accession>A0A7I9XMU9</accession>
<comment type="cofactor">
    <cofactor evidence="4">
        <name>FAD</name>
        <dbReference type="ChEBI" id="CHEBI:57692"/>
    </cofactor>
</comment>
<dbReference type="SUPFAM" id="SSF56645">
    <property type="entry name" value="Acyl-CoA dehydrogenase NM domain-like"/>
    <property type="match status" value="1"/>
</dbReference>
<comment type="caution">
    <text evidence="7">The sequence shown here is derived from an EMBL/GenBank/DDBJ whole genome shotgun (WGS) entry which is preliminary data.</text>
</comment>
<dbReference type="EMBL" id="BLKV01000001">
    <property type="protein sequence ID" value="GFG70756.1"/>
    <property type="molecule type" value="Genomic_DNA"/>
</dbReference>
<comment type="similarity">
    <text evidence="1 4">Belongs to the acyl-CoA dehydrogenase family.</text>
</comment>